<evidence type="ECO:0000313" key="2">
    <source>
        <dbReference type="Proteomes" id="UP000028725"/>
    </source>
</evidence>
<reference evidence="1 2" key="1">
    <citation type="submission" date="2014-04" db="EMBL/GenBank/DDBJ databases">
        <title>Genome assembly of Hyalangium minutum DSM 14724.</title>
        <authorList>
            <person name="Sharma G."/>
            <person name="Subramanian S."/>
        </authorList>
    </citation>
    <scope>NUCLEOTIDE SEQUENCE [LARGE SCALE GENOMIC DNA]</scope>
    <source>
        <strain evidence="1 2">DSM 14724</strain>
    </source>
</reference>
<gene>
    <name evidence="1" type="ORF">DB31_8182</name>
</gene>
<dbReference type="PATRIC" id="fig|394096.3.peg.4222"/>
<proteinExistence type="predicted"/>
<sequence length="290" mass="30660">MAVALVGAGSLLTGCNFEQPNAGCIVQDASFANWVAKYELKNPESIPTSCQARLTIGNGATFGGGGEQWGVFKFADPDKAGSSVLTIRPAGLYSRAALDICDADTQARLIKAAEGESASEIQALKDALARECTPDEGQSTYAQTAVGSLAEEVGSDDFCTTSNWKAGWVEPRPTGQLNPDVAPTTKISYLFENVKVYAAPSAPGTQLSADLKYTRDECTAEFKVRAIWPAVPCNPNSERASERCGDRSGINPNFAVVCDTSFRISNAVDSSGAFVYPGTCVAQNEIPSFK</sequence>
<comment type="caution">
    <text evidence="1">The sequence shown here is derived from an EMBL/GenBank/DDBJ whole genome shotgun (WGS) entry which is preliminary data.</text>
</comment>
<dbReference type="Proteomes" id="UP000028725">
    <property type="component" value="Unassembled WGS sequence"/>
</dbReference>
<organism evidence="1 2">
    <name type="scientific">Hyalangium minutum</name>
    <dbReference type="NCBI Taxonomy" id="394096"/>
    <lineage>
        <taxon>Bacteria</taxon>
        <taxon>Pseudomonadati</taxon>
        <taxon>Myxococcota</taxon>
        <taxon>Myxococcia</taxon>
        <taxon>Myxococcales</taxon>
        <taxon>Cystobacterineae</taxon>
        <taxon>Archangiaceae</taxon>
        <taxon>Hyalangium</taxon>
    </lineage>
</organism>
<dbReference type="AlphaFoldDB" id="A0A085WJ36"/>
<accession>A0A085WJ36</accession>
<evidence type="ECO:0000313" key="1">
    <source>
        <dbReference type="EMBL" id="KFE67699.1"/>
    </source>
</evidence>
<name>A0A085WJ36_9BACT</name>
<protein>
    <submittedName>
        <fullName evidence="1">Putative lipoprotein MlpA</fullName>
    </submittedName>
</protein>
<keyword evidence="2" id="KW-1185">Reference proteome</keyword>
<dbReference type="STRING" id="394096.DB31_8182"/>
<dbReference type="EMBL" id="JMCB01000007">
    <property type="protein sequence ID" value="KFE67699.1"/>
    <property type="molecule type" value="Genomic_DNA"/>
</dbReference>
<keyword evidence="1" id="KW-0449">Lipoprotein</keyword>